<comment type="caution">
    <text evidence="2">The sequence shown here is derived from an EMBL/GenBank/DDBJ whole genome shotgun (WGS) entry which is preliminary data.</text>
</comment>
<dbReference type="InterPro" id="IPR036249">
    <property type="entry name" value="Thioredoxin-like_sf"/>
</dbReference>
<gene>
    <name evidence="2" type="ORF">LTR97_001810</name>
</gene>
<dbReference type="Proteomes" id="UP001310594">
    <property type="component" value="Unassembled WGS sequence"/>
</dbReference>
<dbReference type="AlphaFoldDB" id="A0AAN7WD86"/>
<dbReference type="CDD" id="cd02989">
    <property type="entry name" value="Phd_like_TxnDC9"/>
    <property type="match status" value="1"/>
</dbReference>
<dbReference type="Gene3D" id="3.40.30.10">
    <property type="entry name" value="Glutaredoxin"/>
    <property type="match status" value="1"/>
</dbReference>
<evidence type="ECO:0008006" key="4">
    <source>
        <dbReference type="Google" id="ProtNLM"/>
    </source>
</evidence>
<dbReference type="EMBL" id="JAVRQU010000002">
    <property type="protein sequence ID" value="KAK5706818.1"/>
    <property type="molecule type" value="Genomic_DNA"/>
</dbReference>
<accession>A0AAN7WD86</accession>
<dbReference type="PANTHER" id="PTHR21148">
    <property type="entry name" value="THIOREDOXIN DOMAIN-CONTAINING PROTEIN 9"/>
    <property type="match status" value="1"/>
</dbReference>
<evidence type="ECO:0000256" key="1">
    <source>
        <dbReference type="SAM" id="MobiDB-lite"/>
    </source>
</evidence>
<dbReference type="SUPFAM" id="SSF52833">
    <property type="entry name" value="Thioredoxin-like"/>
    <property type="match status" value="1"/>
</dbReference>
<sequence>MATLDPIVAHTLDHQQDSSDDEALFDSLENDSSLDHLREARLTQLHAQLQATRTLKQLPGHGTYQEIKDEKELLAITTSKEAPLCVVHFMKPDFNRCRIMDGKLAVLAEKHLETRFVSVNVENAAFVVTKLGIQVLPCVVCFKAGLGVGRVLGFEGLGDGHSFSVQELEGKLLGFGVLDRSKVVDEDGQGRMLRGRGEEMEDEGMDEDEEW</sequence>
<proteinExistence type="predicted"/>
<protein>
    <recommendedName>
        <fullName evidence="4">Thioredoxin-like protein</fullName>
    </recommendedName>
</protein>
<feature type="compositionally biased region" description="Acidic residues" evidence="1">
    <location>
        <begin position="199"/>
        <end position="211"/>
    </location>
</feature>
<reference evidence="2" key="1">
    <citation type="submission" date="2023-08" db="EMBL/GenBank/DDBJ databases">
        <title>Black Yeasts Isolated from many extreme environments.</title>
        <authorList>
            <person name="Coleine C."/>
            <person name="Stajich J.E."/>
            <person name="Selbmann L."/>
        </authorList>
    </citation>
    <scope>NUCLEOTIDE SEQUENCE</scope>
    <source>
        <strain evidence="2">CCFEE 5810</strain>
    </source>
</reference>
<feature type="region of interest" description="Disordered" evidence="1">
    <location>
        <begin position="189"/>
        <end position="211"/>
    </location>
</feature>
<evidence type="ECO:0000313" key="3">
    <source>
        <dbReference type="Proteomes" id="UP001310594"/>
    </source>
</evidence>
<evidence type="ECO:0000313" key="2">
    <source>
        <dbReference type="EMBL" id="KAK5706818.1"/>
    </source>
</evidence>
<name>A0AAN7WD86_9PEZI</name>
<organism evidence="2 3">
    <name type="scientific">Elasticomyces elasticus</name>
    <dbReference type="NCBI Taxonomy" id="574655"/>
    <lineage>
        <taxon>Eukaryota</taxon>
        <taxon>Fungi</taxon>
        <taxon>Dikarya</taxon>
        <taxon>Ascomycota</taxon>
        <taxon>Pezizomycotina</taxon>
        <taxon>Dothideomycetes</taxon>
        <taxon>Dothideomycetidae</taxon>
        <taxon>Mycosphaerellales</taxon>
        <taxon>Teratosphaeriaceae</taxon>
        <taxon>Elasticomyces</taxon>
    </lineage>
</organism>